<evidence type="ECO:0000313" key="2">
    <source>
        <dbReference type="EMBL" id="GBG06138.1"/>
    </source>
</evidence>
<dbReference type="Proteomes" id="UP000245202">
    <property type="component" value="Unassembled WGS sequence"/>
</dbReference>
<keyword evidence="1" id="KW-0175">Coiled coil</keyword>
<evidence type="ECO:0000313" key="3">
    <source>
        <dbReference type="Proteomes" id="UP000245202"/>
    </source>
</evidence>
<reference evidence="2 3" key="1">
    <citation type="submission" date="2017-08" db="EMBL/GenBank/DDBJ databases">
        <title>Substantial Increase in Enzyme Production by Combined Drug-Resistance Mutations in Paenibacillus agaridevorans.</title>
        <authorList>
            <person name="Tanaka Y."/>
            <person name="Funane K."/>
            <person name="Hosaka T."/>
            <person name="Shiwa Y."/>
            <person name="Fujita N."/>
            <person name="Miyazaki T."/>
            <person name="Yoshikawa H."/>
            <person name="Murakami K."/>
            <person name="Kasahara K."/>
            <person name="Inaoka T."/>
            <person name="Hiraga Y."/>
            <person name="Ochi K."/>
        </authorList>
    </citation>
    <scope>NUCLEOTIDE SEQUENCE [LARGE SCALE GENOMIC DNA]</scope>
    <source>
        <strain evidence="2 3">T-3040</strain>
    </source>
</reference>
<dbReference type="AlphaFoldDB" id="A0A2R5EME6"/>
<name>A0A2R5EME6_9BACL</name>
<protein>
    <submittedName>
        <fullName evidence="2">Uncharacterized protein</fullName>
    </submittedName>
</protein>
<sequence>MLAAILVGITFALQLPVMAEKQENPPEDGIRELLEQSLSVVEIDKEILRIQEKRKELLSTMTEAEAALHEQELRIADKREQAGDVIHAYYTGERDSMFTALLTMKSWTSFFQVLDYIDIIVSHDQSRMNDYIGEYRSMQDDYRKLEGRQTELAEVERRLKEQRERVQALEKNLEGQLNGRSDSERIRLLMKELTSFWETAGLAEVREYFKALSSAMGKLPGWVQDNKDMLEIKGFNYTIRVTEEKLNEFLREQDERFNQFSFTFEENEITAHGKRDGMEISVSGRYSIQDKPKNGIIFHVDELLFNGFALPDTTRQSLEEEFDLGFYPGLVLSFLKAKEVELKDGELIIKLSVSL</sequence>
<dbReference type="Gene3D" id="6.10.250.3150">
    <property type="match status" value="1"/>
</dbReference>
<comment type="caution">
    <text evidence="2">The sequence shown here is derived from an EMBL/GenBank/DDBJ whole genome shotgun (WGS) entry which is preliminary data.</text>
</comment>
<keyword evidence="3" id="KW-1185">Reference proteome</keyword>
<feature type="coiled-coil region" evidence="1">
    <location>
        <begin position="47"/>
        <end position="81"/>
    </location>
</feature>
<proteinExistence type="predicted"/>
<organism evidence="2 3">
    <name type="scientific">Paenibacillus agaridevorans</name>
    <dbReference type="NCBI Taxonomy" id="171404"/>
    <lineage>
        <taxon>Bacteria</taxon>
        <taxon>Bacillati</taxon>
        <taxon>Bacillota</taxon>
        <taxon>Bacilli</taxon>
        <taxon>Bacillales</taxon>
        <taxon>Paenibacillaceae</taxon>
        <taxon>Paenibacillus</taxon>
    </lineage>
</organism>
<feature type="coiled-coil region" evidence="1">
    <location>
        <begin position="128"/>
        <end position="179"/>
    </location>
</feature>
<evidence type="ECO:0000256" key="1">
    <source>
        <dbReference type="SAM" id="Coils"/>
    </source>
</evidence>
<dbReference type="EMBL" id="BDQX01000036">
    <property type="protein sequence ID" value="GBG06138.1"/>
    <property type="molecule type" value="Genomic_DNA"/>
</dbReference>
<accession>A0A2R5EME6</accession>
<gene>
    <name evidence="2" type="ORF">PAT3040_00643</name>
</gene>